<dbReference type="InterPro" id="IPR051783">
    <property type="entry name" value="NAD(P)-dependent_oxidoreduct"/>
</dbReference>
<comment type="caution">
    <text evidence="3">The sequence shown here is derived from an EMBL/GenBank/DDBJ whole genome shotgun (WGS) entry which is preliminary data.</text>
</comment>
<evidence type="ECO:0008006" key="5">
    <source>
        <dbReference type="Google" id="ProtNLM"/>
    </source>
</evidence>
<name>A0A8H3ILR4_9LECA</name>
<protein>
    <recommendedName>
        <fullName evidence="5">NAD(P)-binding domain-containing protein</fullName>
    </recommendedName>
</protein>
<dbReference type="PANTHER" id="PTHR48079:SF6">
    <property type="entry name" value="NAD(P)-BINDING DOMAIN-CONTAINING PROTEIN-RELATED"/>
    <property type="match status" value="1"/>
</dbReference>
<dbReference type="GO" id="GO:0051287">
    <property type="term" value="F:NAD binding"/>
    <property type="evidence" value="ECO:0007669"/>
    <property type="project" value="InterPro"/>
</dbReference>
<keyword evidence="4" id="KW-1185">Reference proteome</keyword>
<dbReference type="Pfam" id="PF01118">
    <property type="entry name" value="Semialdhyde_dh"/>
    <property type="match status" value="1"/>
</dbReference>
<dbReference type="AlphaFoldDB" id="A0A8H3ILR4"/>
<organism evidence="3 4">
    <name type="scientific">Imshaugia aleurites</name>
    <dbReference type="NCBI Taxonomy" id="172621"/>
    <lineage>
        <taxon>Eukaryota</taxon>
        <taxon>Fungi</taxon>
        <taxon>Dikarya</taxon>
        <taxon>Ascomycota</taxon>
        <taxon>Pezizomycotina</taxon>
        <taxon>Lecanoromycetes</taxon>
        <taxon>OSLEUM clade</taxon>
        <taxon>Lecanoromycetidae</taxon>
        <taxon>Lecanorales</taxon>
        <taxon>Lecanorineae</taxon>
        <taxon>Parmeliaceae</taxon>
        <taxon>Imshaugia</taxon>
    </lineage>
</organism>
<dbReference type="InterPro" id="IPR001509">
    <property type="entry name" value="Epimerase_deHydtase"/>
</dbReference>
<dbReference type="GO" id="GO:1901607">
    <property type="term" value="P:alpha-amino acid biosynthetic process"/>
    <property type="evidence" value="ECO:0007669"/>
    <property type="project" value="UniProtKB-ARBA"/>
</dbReference>
<dbReference type="Pfam" id="PF01370">
    <property type="entry name" value="Epimerase"/>
    <property type="match status" value="1"/>
</dbReference>
<evidence type="ECO:0000259" key="2">
    <source>
        <dbReference type="Pfam" id="PF01370"/>
    </source>
</evidence>
<dbReference type="GO" id="GO:0005737">
    <property type="term" value="C:cytoplasm"/>
    <property type="evidence" value="ECO:0007669"/>
    <property type="project" value="TreeGrafter"/>
</dbReference>
<evidence type="ECO:0000313" key="4">
    <source>
        <dbReference type="Proteomes" id="UP000664534"/>
    </source>
</evidence>
<dbReference type="SUPFAM" id="SSF51735">
    <property type="entry name" value="NAD(P)-binding Rossmann-fold domains"/>
    <property type="match status" value="1"/>
</dbReference>
<dbReference type="InterPro" id="IPR000534">
    <property type="entry name" value="Semialdehyde_DH_NAD-bd"/>
</dbReference>
<feature type="domain" description="Semialdehyde dehydrogenase NAD-binding" evidence="1">
    <location>
        <begin position="4"/>
        <end position="90"/>
    </location>
</feature>
<sequence length="369" mass="39679">MAPKIFVLGATGYIGGDALYALVQAHPEYEIACLVRDSDKGAQVASQYGKARLVYGNLDDGEILGQEAKKADIVLSALVSWLPSKLAHRLIAPRLDCANADNENAVNALTTGLAARATEAPAFYIHTSGNAILFVSDIDRKTYGETSTKIYDDWEGLREVTSLPDHAPHRKNDKNVINADGPKVKTAIVCPPTIYGHGRGPGNQRSHQIPELARSMLESKKGFQVGGGENLGPNVYVQDLSDCYVKLVEAAVEGGGKATWGKEGYYFVENGEHIWGHISKATAKAAHKQRLLPSDEVFSISEKDADSLAWWGSALWGANSRYHAIRARKLLGWLPKKGAKDLEGDIAEVVSAEAKSLGLVPGHAAKVAS</sequence>
<proteinExistence type="predicted"/>
<dbReference type="Gene3D" id="3.40.50.720">
    <property type="entry name" value="NAD(P)-binding Rossmann-like Domain"/>
    <property type="match status" value="2"/>
</dbReference>
<dbReference type="OrthoDB" id="2130169at2759"/>
<accession>A0A8H3ILR4</accession>
<dbReference type="Proteomes" id="UP000664534">
    <property type="component" value="Unassembled WGS sequence"/>
</dbReference>
<reference evidence="3" key="1">
    <citation type="submission" date="2021-03" db="EMBL/GenBank/DDBJ databases">
        <authorList>
            <person name="Tagirdzhanova G."/>
        </authorList>
    </citation>
    <scope>NUCLEOTIDE SEQUENCE</scope>
</reference>
<dbReference type="EMBL" id="CAJPDT010000040">
    <property type="protein sequence ID" value="CAF9925570.1"/>
    <property type="molecule type" value="Genomic_DNA"/>
</dbReference>
<feature type="domain" description="NAD-dependent epimerase/dehydratase" evidence="2">
    <location>
        <begin position="181"/>
        <end position="254"/>
    </location>
</feature>
<gene>
    <name evidence="3" type="ORF">IMSHALPRED_006714</name>
</gene>
<evidence type="ECO:0000313" key="3">
    <source>
        <dbReference type="EMBL" id="CAF9925570.1"/>
    </source>
</evidence>
<dbReference type="InterPro" id="IPR036291">
    <property type="entry name" value="NAD(P)-bd_dom_sf"/>
</dbReference>
<evidence type="ECO:0000259" key="1">
    <source>
        <dbReference type="Pfam" id="PF01118"/>
    </source>
</evidence>
<dbReference type="PANTHER" id="PTHR48079">
    <property type="entry name" value="PROTEIN YEEZ"/>
    <property type="match status" value="1"/>
</dbReference>
<dbReference type="GO" id="GO:0004029">
    <property type="term" value="F:aldehyde dehydrogenase (NAD+) activity"/>
    <property type="evidence" value="ECO:0007669"/>
    <property type="project" value="TreeGrafter"/>
</dbReference>